<feature type="domain" description="Helix-hairpin-helix DNA-binding motif class 1" evidence="22">
    <location>
        <begin position="94"/>
        <end position="113"/>
    </location>
</feature>
<dbReference type="Pfam" id="PF14520">
    <property type="entry name" value="HHH_5"/>
    <property type="match status" value="1"/>
</dbReference>
<keyword evidence="25" id="KW-0378">Hydrolase</keyword>
<comment type="catalytic activity">
    <reaction evidence="18">
        <text>2'-deoxyribonucleotide-(2'-deoxyribose 5'-phosphate)-2'-deoxyribonucleotide-DNA = a 3'-end 2'-deoxyribonucleotide-(2,3-dehydro-2,3-deoxyribose 5'-phosphate)-DNA + a 5'-end 5'-phospho-2'-deoxyribonucleoside-DNA + H(+)</text>
        <dbReference type="Rhea" id="RHEA:66592"/>
        <dbReference type="Rhea" id="RHEA-COMP:13180"/>
        <dbReference type="Rhea" id="RHEA-COMP:16897"/>
        <dbReference type="Rhea" id="RHEA-COMP:17067"/>
        <dbReference type="ChEBI" id="CHEBI:15378"/>
        <dbReference type="ChEBI" id="CHEBI:136412"/>
        <dbReference type="ChEBI" id="CHEBI:157695"/>
        <dbReference type="ChEBI" id="CHEBI:167181"/>
        <dbReference type="EC" id="4.2.99.18"/>
    </reaction>
</comment>
<dbReference type="InterPro" id="IPR016195">
    <property type="entry name" value="Pol/histidinol_Pase-like"/>
</dbReference>
<dbReference type="InterPro" id="IPR002054">
    <property type="entry name" value="DNA-dir_DNA_pol_X"/>
</dbReference>
<evidence type="ECO:0000256" key="21">
    <source>
        <dbReference type="ARBA" id="ARBA00049244"/>
    </source>
</evidence>
<dbReference type="Gene3D" id="3.20.20.140">
    <property type="entry name" value="Metal-dependent hydrolases"/>
    <property type="match status" value="1"/>
</dbReference>
<dbReference type="InterPro" id="IPR010996">
    <property type="entry name" value="HHH_MUS81"/>
</dbReference>
<organism evidence="25 26">
    <name type="scientific">Rhodoferax lacus</name>
    <dbReference type="NCBI Taxonomy" id="2184758"/>
    <lineage>
        <taxon>Bacteria</taxon>
        <taxon>Pseudomonadati</taxon>
        <taxon>Pseudomonadota</taxon>
        <taxon>Betaproteobacteria</taxon>
        <taxon>Burkholderiales</taxon>
        <taxon>Comamonadaceae</taxon>
        <taxon>Rhodoferax</taxon>
    </lineage>
</organism>
<feature type="domain" description="Helix-hairpin-helix DNA-binding motif class 1" evidence="22">
    <location>
        <begin position="54"/>
        <end position="73"/>
    </location>
</feature>
<dbReference type="Pfam" id="PF14791">
    <property type="entry name" value="DNA_pol_B_thumb"/>
    <property type="match status" value="1"/>
</dbReference>
<dbReference type="PANTHER" id="PTHR36928">
    <property type="entry name" value="PHOSPHATASE YCDX-RELATED"/>
    <property type="match status" value="1"/>
</dbReference>
<evidence type="ECO:0000256" key="18">
    <source>
        <dbReference type="ARBA" id="ARBA00044632"/>
    </source>
</evidence>
<evidence type="ECO:0000256" key="16">
    <source>
        <dbReference type="ARBA" id="ARBA00035717"/>
    </source>
</evidence>
<keyword evidence="26" id="KW-1185">Reference proteome</keyword>
<evidence type="ECO:0000256" key="9">
    <source>
        <dbReference type="ARBA" id="ARBA00022695"/>
    </source>
</evidence>
<evidence type="ECO:0000256" key="12">
    <source>
        <dbReference type="ARBA" id="ARBA00022843"/>
    </source>
</evidence>
<keyword evidence="12" id="KW-0832">Ubl conjugation</keyword>
<dbReference type="SUPFAM" id="SSF89550">
    <property type="entry name" value="PHP domain-like"/>
    <property type="match status" value="1"/>
</dbReference>
<proteinExistence type="predicted"/>
<keyword evidence="8" id="KW-0808">Transferase</keyword>
<dbReference type="Gene3D" id="3.30.210.10">
    <property type="entry name" value="DNA polymerase, thumb domain"/>
    <property type="match status" value="1"/>
</dbReference>
<dbReference type="Proteomes" id="UP000260665">
    <property type="component" value="Unassembled WGS sequence"/>
</dbReference>
<comment type="function">
    <text evidence="20">Repair polymerase that plays a key role in base-excision repair. During this process, the damaged base is excised by specific DNA glycosylases, the DNA backbone is nicked at the abasic site by an apurinic/apyrimidic (AP) endonuclease, and POLB removes 5'-deoxyribose-phosphate from the preincised AP site acting as a 5'-deoxyribose-phosphate lyase (5'-dRP lyase); through its DNA polymerase activity, it adds one nucleotide to the 3' end of the arising single-nucleotide gap. Conducts 'gap-filling' DNA synthesis in a stepwise distributive fashion rather than in a processive fashion as for other DNA polymerases. It is also able to cleave sugar-phosphate bonds 3' to an intact AP site, acting as an AP lyase.</text>
</comment>
<name>A0A3E1R9M1_9BURK</name>
<dbReference type="EC" id="2.7.7.7" evidence="3"/>
<dbReference type="SMART" id="SM00481">
    <property type="entry name" value="POLIIIAc"/>
    <property type="match status" value="1"/>
</dbReference>
<dbReference type="Pfam" id="PF02811">
    <property type="entry name" value="PHP"/>
    <property type="match status" value="1"/>
</dbReference>
<dbReference type="InterPro" id="IPR003583">
    <property type="entry name" value="Hlx-hairpin-Hlx_DNA-bd_motif"/>
</dbReference>
<dbReference type="InterPro" id="IPR002008">
    <property type="entry name" value="DNA_pol_X_beta-like"/>
</dbReference>
<evidence type="ECO:0000259" key="22">
    <source>
        <dbReference type="SMART" id="SM00278"/>
    </source>
</evidence>
<dbReference type="InterPro" id="IPR037160">
    <property type="entry name" value="DNA_Pol_thumb_sf"/>
</dbReference>
<dbReference type="GO" id="GO:0003887">
    <property type="term" value="F:DNA-directed DNA polymerase activity"/>
    <property type="evidence" value="ECO:0007669"/>
    <property type="project" value="UniProtKB-KW"/>
</dbReference>
<evidence type="ECO:0000256" key="2">
    <source>
        <dbReference type="ARBA" id="ARBA00004496"/>
    </source>
</evidence>
<evidence type="ECO:0000256" key="6">
    <source>
        <dbReference type="ARBA" id="ARBA00022481"/>
    </source>
</evidence>
<evidence type="ECO:0000256" key="1">
    <source>
        <dbReference type="ARBA" id="ARBA00001946"/>
    </source>
</evidence>
<dbReference type="CDD" id="cd00141">
    <property type="entry name" value="NT_POLXc"/>
    <property type="match status" value="1"/>
</dbReference>
<feature type="domain" description="Helix-hairpin-helix DNA-binding motif class 1" evidence="22">
    <location>
        <begin position="129"/>
        <end position="148"/>
    </location>
</feature>
<keyword evidence="9" id="KW-0548">Nucleotidyltransferase</keyword>
<keyword evidence="15" id="KW-0234">DNA repair</keyword>
<evidence type="ECO:0000259" key="23">
    <source>
        <dbReference type="SMART" id="SM00481"/>
    </source>
</evidence>
<evidence type="ECO:0000256" key="5">
    <source>
        <dbReference type="ARBA" id="ARBA00020020"/>
    </source>
</evidence>
<dbReference type="Gene3D" id="1.10.150.20">
    <property type="entry name" value="5' to 3' exonuclease, C-terminal subdomain"/>
    <property type="match status" value="1"/>
</dbReference>
<dbReference type="EC" id="4.2.99.18" evidence="4"/>
<evidence type="ECO:0000256" key="13">
    <source>
        <dbReference type="ARBA" id="ARBA00022932"/>
    </source>
</evidence>
<dbReference type="SUPFAM" id="SSF47802">
    <property type="entry name" value="DNA polymerase beta, N-terminal domain-like"/>
    <property type="match status" value="1"/>
</dbReference>
<feature type="domain" description="DNA-directed DNA polymerase X" evidence="24">
    <location>
        <begin position="3"/>
        <end position="316"/>
    </location>
</feature>
<dbReference type="SUPFAM" id="SSF158702">
    <property type="entry name" value="Sec63 N-terminal domain-like"/>
    <property type="match status" value="1"/>
</dbReference>
<dbReference type="Pfam" id="PF14716">
    <property type="entry name" value="HHH_8"/>
    <property type="match status" value="1"/>
</dbReference>
<dbReference type="NCBIfam" id="NF006375">
    <property type="entry name" value="PRK08609.1"/>
    <property type="match status" value="1"/>
</dbReference>
<keyword evidence="7" id="KW-0237">DNA synthesis</keyword>
<protein>
    <recommendedName>
        <fullName evidence="5">DNA polymerase beta</fullName>
        <ecNumber evidence="3">2.7.7.7</ecNumber>
        <ecNumber evidence="4">4.2.99.18</ecNumber>
    </recommendedName>
    <alternativeName>
        <fullName evidence="16">5'-deoxyribose-phosphate lyase</fullName>
    </alternativeName>
    <alternativeName>
        <fullName evidence="17">AP lyase</fullName>
    </alternativeName>
</protein>
<evidence type="ECO:0000256" key="14">
    <source>
        <dbReference type="ARBA" id="ARBA00023053"/>
    </source>
</evidence>
<dbReference type="InterPro" id="IPR003141">
    <property type="entry name" value="Pol/His_phosphatase_N"/>
</dbReference>
<evidence type="ECO:0000256" key="10">
    <source>
        <dbReference type="ARBA" id="ARBA00022705"/>
    </source>
</evidence>
<evidence type="ECO:0000259" key="24">
    <source>
        <dbReference type="SMART" id="SM00483"/>
    </source>
</evidence>
<comment type="cofactor">
    <cofactor evidence="1">
        <name>Mg(2+)</name>
        <dbReference type="ChEBI" id="CHEBI:18420"/>
    </cofactor>
</comment>
<evidence type="ECO:0000313" key="25">
    <source>
        <dbReference type="EMBL" id="RFO96037.1"/>
    </source>
</evidence>
<keyword evidence="6" id="KW-0488">Methylation</keyword>
<evidence type="ECO:0000256" key="15">
    <source>
        <dbReference type="ARBA" id="ARBA00023204"/>
    </source>
</evidence>
<dbReference type="SUPFAM" id="SSF81301">
    <property type="entry name" value="Nucleotidyltransferase"/>
    <property type="match status" value="1"/>
</dbReference>
<dbReference type="InterPro" id="IPR047967">
    <property type="entry name" value="PolX_PHP"/>
</dbReference>
<comment type="caution">
    <text evidence="25">The sequence shown here is derived from an EMBL/GenBank/DDBJ whole genome shotgun (WGS) entry which is preliminary data.</text>
</comment>
<reference evidence="25 26" key="1">
    <citation type="submission" date="2018-05" db="EMBL/GenBank/DDBJ databases">
        <title>Rhodoferax soyangensis sp.nov., isolated from an oligotrophic freshwater lake.</title>
        <authorList>
            <person name="Park M."/>
        </authorList>
    </citation>
    <scope>NUCLEOTIDE SEQUENCE [LARGE SCALE GENOMIC DNA]</scope>
    <source>
        <strain evidence="25 26">IMCC26218</strain>
    </source>
</reference>
<evidence type="ECO:0000256" key="11">
    <source>
        <dbReference type="ARBA" id="ARBA00022763"/>
    </source>
</evidence>
<dbReference type="InterPro" id="IPR004013">
    <property type="entry name" value="PHP_dom"/>
</dbReference>
<dbReference type="GO" id="GO:0008270">
    <property type="term" value="F:zinc ion binding"/>
    <property type="evidence" value="ECO:0007669"/>
    <property type="project" value="TreeGrafter"/>
</dbReference>
<dbReference type="GO" id="GO:0140078">
    <property type="term" value="F:class I DNA-(apurinic or apyrimidinic site) endonuclease activity"/>
    <property type="evidence" value="ECO:0007669"/>
    <property type="project" value="UniProtKB-EC"/>
</dbReference>
<dbReference type="CDD" id="cd07436">
    <property type="entry name" value="PHP_PolX"/>
    <property type="match status" value="1"/>
</dbReference>
<dbReference type="GO" id="GO:0003677">
    <property type="term" value="F:DNA binding"/>
    <property type="evidence" value="ECO:0007669"/>
    <property type="project" value="InterPro"/>
</dbReference>
<keyword evidence="13" id="KW-0239">DNA-directed DNA polymerase</keyword>
<dbReference type="InterPro" id="IPR027421">
    <property type="entry name" value="DNA_pol_lamdba_lyase_dom_sf"/>
</dbReference>
<dbReference type="Gene3D" id="1.10.150.110">
    <property type="entry name" value="DNA polymerase beta, N-terminal domain-like"/>
    <property type="match status" value="1"/>
</dbReference>
<dbReference type="EMBL" id="QFZK01000010">
    <property type="protein sequence ID" value="RFO96037.1"/>
    <property type="molecule type" value="Genomic_DNA"/>
</dbReference>
<dbReference type="InterPro" id="IPR029398">
    <property type="entry name" value="PolB_thumb"/>
</dbReference>
<keyword evidence="11" id="KW-0227">DNA damage</keyword>
<dbReference type="Gene3D" id="3.30.460.10">
    <property type="entry name" value="Beta Polymerase, domain 2"/>
    <property type="match status" value="1"/>
</dbReference>
<dbReference type="OrthoDB" id="9808747at2"/>
<comment type="catalytic activity">
    <reaction evidence="19">
        <text>a 5'-end 2'-deoxyribose-2'-deoxyribonucleotide-DNA = (2E,4S)-4-hydroxypenten-2-al-5-phosphate + a 5'-end 5'-phospho-2'-deoxyribonucleoside-DNA + H(+)</text>
        <dbReference type="Rhea" id="RHEA:76255"/>
        <dbReference type="Rhea" id="RHEA-COMP:13180"/>
        <dbReference type="Rhea" id="RHEA-COMP:18657"/>
        <dbReference type="ChEBI" id="CHEBI:15378"/>
        <dbReference type="ChEBI" id="CHEBI:136412"/>
        <dbReference type="ChEBI" id="CHEBI:195194"/>
        <dbReference type="ChEBI" id="CHEBI:195195"/>
    </reaction>
</comment>
<evidence type="ECO:0000313" key="26">
    <source>
        <dbReference type="Proteomes" id="UP000260665"/>
    </source>
</evidence>
<dbReference type="GO" id="GO:0042578">
    <property type="term" value="F:phosphoric ester hydrolase activity"/>
    <property type="evidence" value="ECO:0007669"/>
    <property type="project" value="TreeGrafter"/>
</dbReference>
<sequence length="575" mass="62416">MPIANADVVAVFTEIADLLEIENANPFRVRAYRNAARMLGELGRDVSTMVAEPESLDALPGIGPDLAAKIVEIVATGSCALLERLRQELPVGLSELLKIPGLGPRRVRLLHQELGIATLAQLRQAAQEKRVQTVHGFGSRSEQRILEATNTLLLEAPRYKHADLEPQAQALLADLASLPGVHTALAAGSLRRGRETVGDIDLLVTCDAPRAVMDHLAEGPEVQRVLQKGITRCSVVLKRGVQVDLRAVAPVSLGAASLYFTGSKAHNIALRQRAQEQGLKLNEYGLYRGRQRVAGDSEAAVYAALGLPYIEPELREDRGEIAAAAAGTLPRLVQRSDLQGDLHAHTKDSDGHDGLQAMAEAARAQGLHYLAITDHSKRLALLHGLDADALSRQIDRIDAVNAGLRDFVLLKGVEVDILEDGSLDLPQAVLRRLDLVVGAIHSGFGLSRAQQTQRLLRAMDSPCFSLLAHPSGRLINERQACDLDLAQVIRKAAERGCFLELNAHPARLDLDDTACRMAKDAGVLVSINSDAHSHLQFDNLRHGISQARRGWLEASDVLNTRTLEQLRPLLKRTMG</sequence>
<keyword evidence="14" id="KW-0915">Sodium</keyword>
<comment type="subcellular location">
    <subcellularLocation>
        <location evidence="2">Cytoplasm</location>
    </subcellularLocation>
</comment>
<evidence type="ECO:0000256" key="17">
    <source>
        <dbReference type="ARBA" id="ARBA00035726"/>
    </source>
</evidence>
<evidence type="ECO:0000256" key="19">
    <source>
        <dbReference type="ARBA" id="ARBA00044678"/>
    </source>
</evidence>
<dbReference type="InterPro" id="IPR043519">
    <property type="entry name" value="NT_sf"/>
</dbReference>
<feature type="domain" description="Polymerase/histidinol phosphatase N-terminal" evidence="23">
    <location>
        <begin position="340"/>
        <end position="419"/>
    </location>
</feature>
<dbReference type="GO" id="GO:0004527">
    <property type="term" value="F:exonuclease activity"/>
    <property type="evidence" value="ECO:0007669"/>
    <property type="project" value="UniProtKB-KW"/>
</dbReference>
<dbReference type="InterPro" id="IPR022311">
    <property type="entry name" value="PolX-like"/>
</dbReference>
<comment type="catalytic activity">
    <reaction evidence="21">
        <text>DNA(n) + a 2'-deoxyribonucleoside 5'-triphosphate = DNA(n+1) + diphosphate</text>
        <dbReference type="Rhea" id="RHEA:22508"/>
        <dbReference type="Rhea" id="RHEA-COMP:17339"/>
        <dbReference type="Rhea" id="RHEA-COMP:17340"/>
        <dbReference type="ChEBI" id="CHEBI:33019"/>
        <dbReference type="ChEBI" id="CHEBI:61560"/>
        <dbReference type="ChEBI" id="CHEBI:173112"/>
        <dbReference type="EC" id="2.7.7.7"/>
    </reaction>
</comment>
<evidence type="ECO:0000256" key="3">
    <source>
        <dbReference type="ARBA" id="ARBA00012417"/>
    </source>
</evidence>
<gene>
    <name evidence="25" type="ORF">DIC66_15055</name>
</gene>
<dbReference type="GO" id="GO:0005829">
    <property type="term" value="C:cytosol"/>
    <property type="evidence" value="ECO:0007669"/>
    <property type="project" value="TreeGrafter"/>
</dbReference>
<dbReference type="InterPro" id="IPR050243">
    <property type="entry name" value="PHP_phosphatase"/>
</dbReference>
<dbReference type="SMART" id="SM00278">
    <property type="entry name" value="HhH1"/>
    <property type="match status" value="3"/>
</dbReference>
<dbReference type="SMART" id="SM00483">
    <property type="entry name" value="POLXc"/>
    <property type="match status" value="1"/>
</dbReference>
<evidence type="ECO:0000256" key="8">
    <source>
        <dbReference type="ARBA" id="ARBA00022679"/>
    </source>
</evidence>
<evidence type="ECO:0000256" key="7">
    <source>
        <dbReference type="ARBA" id="ARBA00022634"/>
    </source>
</evidence>
<dbReference type="PIRSF" id="PIRSF005047">
    <property type="entry name" value="UCP005047_YshC"/>
    <property type="match status" value="1"/>
</dbReference>
<dbReference type="PANTHER" id="PTHR36928:SF1">
    <property type="entry name" value="PHOSPHATASE YCDX-RELATED"/>
    <property type="match status" value="1"/>
</dbReference>
<evidence type="ECO:0000256" key="4">
    <source>
        <dbReference type="ARBA" id="ARBA00012720"/>
    </source>
</evidence>
<dbReference type="GO" id="GO:0006281">
    <property type="term" value="P:DNA repair"/>
    <property type="evidence" value="ECO:0007669"/>
    <property type="project" value="UniProtKB-KW"/>
</dbReference>
<accession>A0A3E1R9M1</accession>
<evidence type="ECO:0000256" key="20">
    <source>
        <dbReference type="ARBA" id="ARBA00045548"/>
    </source>
</evidence>
<dbReference type="RefSeq" id="WP_117178653.1">
    <property type="nucleotide sequence ID" value="NZ_QFZK01000010.1"/>
</dbReference>
<keyword evidence="10" id="KW-0235">DNA replication</keyword>
<keyword evidence="25" id="KW-0540">Nuclease</keyword>
<keyword evidence="25" id="KW-0269">Exonuclease</keyword>
<dbReference type="AlphaFoldDB" id="A0A3E1R9M1"/>
<dbReference type="PRINTS" id="PR00870">
    <property type="entry name" value="DNAPOLXBETA"/>
</dbReference>